<evidence type="ECO:0000313" key="1">
    <source>
        <dbReference type="EMBL" id="EGG18345.1"/>
    </source>
</evidence>
<gene>
    <name evidence="1" type="ORF">DFA_03839</name>
</gene>
<dbReference type="OrthoDB" id="17066at2759"/>
<dbReference type="OMA" id="CWSNDIH"/>
<dbReference type="EMBL" id="GL883018">
    <property type="protein sequence ID" value="EGG18345.1"/>
    <property type="molecule type" value="Genomic_DNA"/>
</dbReference>
<dbReference type="RefSeq" id="XP_004366249.1">
    <property type="nucleotide sequence ID" value="XM_004366192.1"/>
</dbReference>
<protein>
    <submittedName>
        <fullName evidence="1">Uncharacterized protein</fullName>
    </submittedName>
</protein>
<accession>F4Q0J4</accession>
<proteinExistence type="predicted"/>
<reference evidence="2" key="1">
    <citation type="journal article" date="2011" name="Genome Res.">
        <title>Phylogeny-wide analysis of social amoeba genomes highlights ancient origins for complex intercellular communication.</title>
        <authorList>
            <person name="Heidel A.J."/>
            <person name="Lawal H.M."/>
            <person name="Felder M."/>
            <person name="Schilde C."/>
            <person name="Helps N.R."/>
            <person name="Tunggal B."/>
            <person name="Rivero F."/>
            <person name="John U."/>
            <person name="Schleicher M."/>
            <person name="Eichinger L."/>
            <person name="Platzer M."/>
            <person name="Noegel A.A."/>
            <person name="Schaap P."/>
            <person name="Gloeckner G."/>
        </authorList>
    </citation>
    <scope>NUCLEOTIDE SEQUENCE [LARGE SCALE GENOMIC DNA]</scope>
    <source>
        <strain evidence="2">SH3</strain>
    </source>
</reference>
<sequence length="191" mass="22286">MDVITSYFEFYNDLEKQWIVFRDKGTKTMNQMVNDHLKQSFIDAYQWPASIKDNHIIQNQLRSKMFDSISLQYQRLYSCYSELSSITDKLNQKVGQLELVVKERSSGSSSRSISTTLLAKYSEQFKLVIAMYTKSLDNKKSIIETLLSIYDRDQLVTLVSCWQNDIHIDRSFIETTQDMMYTEISLSSSSS</sequence>
<organism evidence="1 2">
    <name type="scientific">Cavenderia fasciculata</name>
    <name type="common">Slime mold</name>
    <name type="synonym">Dictyostelium fasciculatum</name>
    <dbReference type="NCBI Taxonomy" id="261658"/>
    <lineage>
        <taxon>Eukaryota</taxon>
        <taxon>Amoebozoa</taxon>
        <taxon>Evosea</taxon>
        <taxon>Eumycetozoa</taxon>
        <taxon>Dictyostelia</taxon>
        <taxon>Acytosteliales</taxon>
        <taxon>Cavenderiaceae</taxon>
        <taxon>Cavenderia</taxon>
    </lineage>
</organism>
<dbReference type="AlphaFoldDB" id="F4Q0J4"/>
<name>F4Q0J4_CACFS</name>
<dbReference type="KEGG" id="dfa:DFA_03839"/>
<dbReference type="GeneID" id="14870578"/>
<evidence type="ECO:0000313" key="2">
    <source>
        <dbReference type="Proteomes" id="UP000007797"/>
    </source>
</evidence>
<dbReference type="Proteomes" id="UP000007797">
    <property type="component" value="Unassembled WGS sequence"/>
</dbReference>
<keyword evidence="2" id="KW-1185">Reference proteome</keyword>